<dbReference type="STRING" id="282197.SAMN04488517_102231"/>
<dbReference type="InterPro" id="IPR012433">
    <property type="entry name" value="Imm11"/>
</dbReference>
<evidence type="ECO:0000259" key="1">
    <source>
        <dbReference type="Pfam" id="PF07791"/>
    </source>
</evidence>
<feature type="domain" description="Immunity MXAN-0049 protein" evidence="1">
    <location>
        <begin position="47"/>
        <end position="193"/>
    </location>
</feature>
<evidence type="ECO:0000313" key="3">
    <source>
        <dbReference type="Proteomes" id="UP000048908"/>
    </source>
</evidence>
<dbReference type="EMBL" id="CXPG01000020">
    <property type="protein sequence ID" value="CTQ33403.1"/>
    <property type="molecule type" value="Genomic_DNA"/>
</dbReference>
<keyword evidence="3" id="KW-1185">Reference proteome</keyword>
<dbReference type="Pfam" id="PF07791">
    <property type="entry name" value="Imm11"/>
    <property type="match status" value="1"/>
</dbReference>
<evidence type="ECO:0000313" key="2">
    <source>
        <dbReference type="EMBL" id="CTQ33403.1"/>
    </source>
</evidence>
<dbReference type="OrthoDB" id="8660107at2"/>
<accession>A0A0M6XT36</accession>
<name>A0A0M6XT36_9RHOB</name>
<dbReference type="RefSeq" id="WP_055682820.1">
    <property type="nucleotide sequence ID" value="NZ_CXPG01000020.1"/>
</dbReference>
<dbReference type="AlphaFoldDB" id="A0A0M6XT36"/>
<gene>
    <name evidence="2" type="ORF">JAN5088_02185</name>
</gene>
<sequence length="210" mass="23850">MVHVFDMQPGKVQIPVETPERNERFMNPARGEEGVRAVSAWRDGARRSVPEELPKVLVADKPRKTWPDAFTGWHGILVVSGRARDVIERFDPGLHQFFEVPLRTKRGVEIEGPWFIVNVTVRQSSIVVEKSRVLANDDFPDTLCSFWVNSTTKDVVVDTKRLFPDIHFWREARFEGSRLGSDASVAALKEAGVKFFPSYRATNLADVETK</sequence>
<proteinExistence type="predicted"/>
<reference evidence="2 3" key="1">
    <citation type="submission" date="2015-07" db="EMBL/GenBank/DDBJ databases">
        <authorList>
            <person name="Noorani M."/>
        </authorList>
    </citation>
    <scope>NUCLEOTIDE SEQUENCE [LARGE SCALE GENOMIC DNA]</scope>
    <source>
        <strain evidence="2 3">CECT 5088</strain>
    </source>
</reference>
<dbReference type="Proteomes" id="UP000048908">
    <property type="component" value="Unassembled WGS sequence"/>
</dbReference>
<organism evidence="2 3">
    <name type="scientific">Jannaschia rubra</name>
    <dbReference type="NCBI Taxonomy" id="282197"/>
    <lineage>
        <taxon>Bacteria</taxon>
        <taxon>Pseudomonadati</taxon>
        <taxon>Pseudomonadota</taxon>
        <taxon>Alphaproteobacteria</taxon>
        <taxon>Rhodobacterales</taxon>
        <taxon>Roseobacteraceae</taxon>
        <taxon>Jannaschia</taxon>
    </lineage>
</organism>
<protein>
    <recommendedName>
        <fullName evidence="1">Immunity MXAN-0049 protein domain-containing protein</fullName>
    </recommendedName>
</protein>